<dbReference type="Proteomes" id="UP000432464">
    <property type="component" value="Unassembled WGS sequence"/>
</dbReference>
<dbReference type="RefSeq" id="WP_154789595.1">
    <property type="nucleotide sequence ID" value="NZ_WMBB01000009.1"/>
</dbReference>
<evidence type="ECO:0000313" key="3">
    <source>
        <dbReference type="Proteomes" id="UP000432464"/>
    </source>
</evidence>
<organism evidence="2 3">
    <name type="scientific">Nocardia aurantiaca</name>
    <dbReference type="NCBI Taxonomy" id="2675850"/>
    <lineage>
        <taxon>Bacteria</taxon>
        <taxon>Bacillati</taxon>
        <taxon>Actinomycetota</taxon>
        <taxon>Actinomycetes</taxon>
        <taxon>Mycobacteriales</taxon>
        <taxon>Nocardiaceae</taxon>
        <taxon>Nocardia</taxon>
    </lineage>
</organism>
<evidence type="ECO:0000256" key="1">
    <source>
        <dbReference type="SAM" id="MobiDB-lite"/>
    </source>
</evidence>
<gene>
    <name evidence="2" type="ORF">GLP40_20690</name>
</gene>
<proteinExistence type="predicted"/>
<dbReference type="EMBL" id="WMBB01000009">
    <property type="protein sequence ID" value="MTE15182.1"/>
    <property type="molecule type" value="Genomic_DNA"/>
</dbReference>
<name>A0A6I3KYM8_9NOCA</name>
<accession>A0A6I3KYM8</accession>
<evidence type="ECO:0000313" key="2">
    <source>
        <dbReference type="EMBL" id="MTE15182.1"/>
    </source>
</evidence>
<reference evidence="2 3" key="1">
    <citation type="submission" date="2019-11" db="EMBL/GenBank/DDBJ databases">
        <title>Nocardia sp. nov. CT2-14 isolated from soil.</title>
        <authorList>
            <person name="Kanchanasin P."/>
            <person name="Tanasupawat S."/>
            <person name="Yuki M."/>
            <person name="Kudo T."/>
        </authorList>
    </citation>
    <scope>NUCLEOTIDE SEQUENCE [LARGE SCALE GENOMIC DNA]</scope>
    <source>
        <strain evidence="2 3">CT2-14</strain>
    </source>
</reference>
<dbReference type="AlphaFoldDB" id="A0A6I3KYM8"/>
<feature type="compositionally biased region" description="Polar residues" evidence="1">
    <location>
        <begin position="110"/>
        <end position="127"/>
    </location>
</feature>
<keyword evidence="3" id="KW-1185">Reference proteome</keyword>
<feature type="region of interest" description="Disordered" evidence="1">
    <location>
        <begin position="100"/>
        <end position="127"/>
    </location>
</feature>
<comment type="caution">
    <text evidence="2">The sequence shown here is derived from an EMBL/GenBank/DDBJ whole genome shotgun (WGS) entry which is preliminary data.</text>
</comment>
<protein>
    <submittedName>
        <fullName evidence="2">Uncharacterized protein</fullName>
    </submittedName>
</protein>
<sequence length="127" mass="13573">MPHLGQDRAHLSDGSLDIGAEHQATHATVLPDDVAENARGVLRVADGQGGVRVTPSIHAISARAKFGTWVRNATFLLVGGPRAAYAFIHAALQALSGFERRRHRRRQVGKPSTLTTASIPTSTDHPV</sequence>